<dbReference type="Proteomes" id="UP000015520">
    <property type="component" value="Unassembled WGS sequence"/>
</dbReference>
<protein>
    <recommendedName>
        <fullName evidence="4">Polyhydroxyalkanoate synthesis regulator phasin</fullName>
    </recommendedName>
</protein>
<reference evidence="2 3" key="1">
    <citation type="submission" date="2013-07" db="EMBL/GenBank/DDBJ databases">
        <title>Sulfurimonas hongkongensis AST-10 Genome Sequencing.</title>
        <authorList>
            <person name="Cai L."/>
            <person name="Zhang T."/>
        </authorList>
    </citation>
    <scope>NUCLEOTIDE SEQUENCE [LARGE SCALE GENOMIC DNA]</scope>
    <source>
        <strain evidence="2 3">AST-10</strain>
    </source>
</reference>
<accession>T0KS86</accession>
<dbReference type="AlphaFoldDB" id="T0KS86"/>
<proteinExistence type="predicted"/>
<evidence type="ECO:0000313" key="3">
    <source>
        <dbReference type="Proteomes" id="UP000015520"/>
    </source>
</evidence>
<evidence type="ECO:0000256" key="1">
    <source>
        <dbReference type="SAM" id="Coils"/>
    </source>
</evidence>
<gene>
    <name evidence="2" type="ORF">M947_04630</name>
</gene>
<dbReference type="OrthoDB" id="5334887at2"/>
<keyword evidence="3" id="KW-1185">Reference proteome</keyword>
<sequence>MLKELLHTGIGAAVILKQKVEDELKKLEDEGKIKTKDAKSFLESIETKGKEEEQRVKEQLKSTLKEVIDELGLATKEDLAKLKEDLK</sequence>
<dbReference type="STRING" id="1172190.M947_04630"/>
<dbReference type="eggNOG" id="COG3937">
    <property type="taxonomic scope" value="Bacteria"/>
</dbReference>
<evidence type="ECO:0000313" key="2">
    <source>
        <dbReference type="EMBL" id="EQB39869.1"/>
    </source>
</evidence>
<organism evidence="2 3">
    <name type="scientific">Sulfurimonas hongkongensis</name>
    <dbReference type="NCBI Taxonomy" id="1172190"/>
    <lineage>
        <taxon>Bacteria</taxon>
        <taxon>Pseudomonadati</taxon>
        <taxon>Campylobacterota</taxon>
        <taxon>Epsilonproteobacteria</taxon>
        <taxon>Campylobacterales</taxon>
        <taxon>Sulfurimonadaceae</taxon>
        <taxon>Sulfurimonas</taxon>
    </lineage>
</organism>
<dbReference type="RefSeq" id="WP_021287197.1">
    <property type="nucleotide sequence ID" value="NZ_AUPZ01000005.1"/>
</dbReference>
<comment type="caution">
    <text evidence="2">The sequence shown here is derived from an EMBL/GenBank/DDBJ whole genome shotgun (WGS) entry which is preliminary data.</text>
</comment>
<keyword evidence="1" id="KW-0175">Coiled coil</keyword>
<dbReference type="EMBL" id="AUPZ01000005">
    <property type="protein sequence ID" value="EQB39869.1"/>
    <property type="molecule type" value="Genomic_DNA"/>
</dbReference>
<evidence type="ECO:0008006" key="4">
    <source>
        <dbReference type="Google" id="ProtNLM"/>
    </source>
</evidence>
<name>T0KS86_9BACT</name>
<dbReference type="PATRIC" id="fig|1172190.3.peg.903"/>
<feature type="coiled-coil region" evidence="1">
    <location>
        <begin position="10"/>
        <end position="77"/>
    </location>
</feature>